<dbReference type="PANTHER" id="PTHR11596:SF85">
    <property type="entry name" value="ALKALINE PHOSPHATASE-RELATED"/>
    <property type="match status" value="1"/>
</dbReference>
<dbReference type="EC" id="3.1.3.1" evidence="1"/>
<proteinExistence type="predicted"/>
<keyword evidence="2" id="KW-0862">Zinc</keyword>
<dbReference type="Gene3D" id="3.40.720.10">
    <property type="entry name" value="Alkaline Phosphatase, subunit A"/>
    <property type="match status" value="1"/>
</dbReference>
<comment type="cofactor">
    <cofactor evidence="2">
        <name>Zn(2+)</name>
        <dbReference type="ChEBI" id="CHEBI:29105"/>
    </cofactor>
    <text evidence="2">Binds 2 Zn(2+) ions.</text>
</comment>
<dbReference type="PANTHER" id="PTHR11596">
    <property type="entry name" value="ALKALINE PHOSPHATASE"/>
    <property type="match status" value="1"/>
</dbReference>
<evidence type="ECO:0000256" key="2">
    <source>
        <dbReference type="PIRSR" id="PIRSR601952-2"/>
    </source>
</evidence>
<dbReference type="InterPro" id="IPR001952">
    <property type="entry name" value="Alkaline_phosphatase"/>
</dbReference>
<reference evidence="3" key="1">
    <citation type="submission" date="2022-08" db="UniProtKB">
        <authorList>
            <consortium name="EnsemblMetazoa"/>
        </authorList>
    </citation>
    <scope>IDENTIFICATION</scope>
</reference>
<evidence type="ECO:0000256" key="1">
    <source>
        <dbReference type="ARBA" id="ARBA00012647"/>
    </source>
</evidence>
<organism evidence="3">
    <name type="scientific">Anopheles coluzzii</name>
    <name type="common">African malaria mosquito</name>
    <dbReference type="NCBI Taxonomy" id="1518534"/>
    <lineage>
        <taxon>Eukaryota</taxon>
        <taxon>Metazoa</taxon>
        <taxon>Ecdysozoa</taxon>
        <taxon>Arthropoda</taxon>
        <taxon>Hexapoda</taxon>
        <taxon>Insecta</taxon>
        <taxon>Pterygota</taxon>
        <taxon>Neoptera</taxon>
        <taxon>Endopterygota</taxon>
        <taxon>Diptera</taxon>
        <taxon>Nematocera</taxon>
        <taxon>Culicoidea</taxon>
        <taxon>Culicidae</taxon>
        <taxon>Anophelinae</taxon>
        <taxon>Anopheles</taxon>
    </lineage>
</organism>
<dbReference type="AlphaFoldDB" id="A0A8W7PUE2"/>
<dbReference type="GO" id="GO:0004035">
    <property type="term" value="F:alkaline phosphatase activity"/>
    <property type="evidence" value="ECO:0007669"/>
    <property type="project" value="UniProtKB-EC"/>
</dbReference>
<dbReference type="SUPFAM" id="SSF53649">
    <property type="entry name" value="Alkaline phosphatase-like"/>
    <property type="match status" value="1"/>
</dbReference>
<evidence type="ECO:0000313" key="3">
    <source>
        <dbReference type="EnsemblMetazoa" id="ACOM038038-PA.1"/>
    </source>
</evidence>
<keyword evidence="2" id="KW-0479">Metal-binding</keyword>
<name>A0A8W7PUE2_ANOCL</name>
<protein>
    <recommendedName>
        <fullName evidence="1">alkaline phosphatase</fullName>
        <ecNumber evidence="1">3.1.3.1</ecNumber>
    </recommendedName>
</protein>
<sequence length="124" mass="14017">MSPHDTANLMIVSHDYDSDKRYHPRLPDEAEPIKAARNVEQEQTIEYWRNQAKATVEKHMDTSKSNFVFPAMLPKDSETHGGEDVAVYASGPWSHLFTGSYEQNVLPHMMAYASCIGRGMKACD</sequence>
<dbReference type="VEuPathDB" id="VectorBase:ACON2_031091"/>
<dbReference type="InterPro" id="IPR017850">
    <property type="entry name" value="Alkaline_phosphatase_core_sf"/>
</dbReference>
<dbReference type="Pfam" id="PF00245">
    <property type="entry name" value="Alk_phosphatase"/>
    <property type="match status" value="1"/>
</dbReference>
<dbReference type="EnsemblMetazoa" id="ACOM038038-RA">
    <property type="protein sequence ID" value="ACOM038038-PA.1"/>
    <property type="gene ID" value="ACOM038038"/>
</dbReference>
<dbReference type="Proteomes" id="UP000075882">
    <property type="component" value="Unassembled WGS sequence"/>
</dbReference>
<dbReference type="GO" id="GO:0046872">
    <property type="term" value="F:metal ion binding"/>
    <property type="evidence" value="ECO:0007669"/>
    <property type="project" value="UniProtKB-KW"/>
</dbReference>
<feature type="binding site" evidence="2">
    <location>
        <position position="80"/>
    </location>
    <ligand>
        <name>Zn(2+)</name>
        <dbReference type="ChEBI" id="CHEBI:29105"/>
        <label>2</label>
    </ligand>
</feature>
<accession>A0A8W7PUE2</accession>